<feature type="compositionally biased region" description="Basic and acidic residues" evidence="2">
    <location>
        <begin position="606"/>
        <end position="615"/>
    </location>
</feature>
<dbReference type="Proteomes" id="UP000054266">
    <property type="component" value="Unassembled WGS sequence"/>
</dbReference>
<feature type="region of interest" description="Disordered" evidence="2">
    <location>
        <begin position="606"/>
        <end position="640"/>
    </location>
</feature>
<dbReference type="STRING" id="5601.A0A0D2FGI9"/>
<dbReference type="EMBL" id="KN846960">
    <property type="protein sequence ID" value="KIW65880.1"/>
    <property type="molecule type" value="Genomic_DNA"/>
</dbReference>
<gene>
    <name evidence="3" type="ORF">PV04_08096</name>
</gene>
<keyword evidence="4" id="KW-1185">Reference proteome</keyword>
<evidence type="ECO:0000256" key="1">
    <source>
        <dbReference type="ARBA" id="ARBA00023242"/>
    </source>
</evidence>
<dbReference type="PANTHER" id="PTHR31668:SF30">
    <property type="entry name" value="ZN(II)2CYS6 TRANSCRIPTION FACTOR (EUROFUNG)"/>
    <property type="match status" value="1"/>
</dbReference>
<feature type="region of interest" description="Disordered" evidence="2">
    <location>
        <begin position="20"/>
        <end position="47"/>
    </location>
</feature>
<dbReference type="PANTHER" id="PTHR31668">
    <property type="entry name" value="GLUCOSE TRANSPORT TRANSCRIPTION REGULATOR RGT1-RELATED-RELATED"/>
    <property type="match status" value="1"/>
</dbReference>
<evidence type="ECO:0008006" key="5">
    <source>
        <dbReference type="Google" id="ProtNLM"/>
    </source>
</evidence>
<dbReference type="InterPro" id="IPR050797">
    <property type="entry name" value="Carb_Metab_Trans_Reg"/>
</dbReference>
<protein>
    <recommendedName>
        <fullName evidence="5">Transcription factor domain-containing protein</fullName>
    </recommendedName>
</protein>
<dbReference type="AlphaFoldDB" id="A0A0D2FGI9"/>
<dbReference type="CDD" id="cd12148">
    <property type="entry name" value="fungal_TF_MHR"/>
    <property type="match status" value="1"/>
</dbReference>
<name>A0A0D2FGI9_9EURO</name>
<sequence length="1108" mass="123676">MHICHMSAGNAPKFVFINPSSGKNAASHRERELQRAQARSHAARVSHRRLNSGIAKHGIRRNPTSRLPASFAVPSVLALRPVLGDLTRRSRVPNEVEEDQGVLLDRRIFYSPSTSSLGQGQVDPFDTAPIQGLDNFIYSILDFAYDYAFPSFVPAAPVTALPTHRANRRKLGRQYGYLLEAQIAAAARFQMSPMISTTEDTQKQFEVVSQVHEKAAIELLNQEVRRLTTVPPDTLIYAAALLAYVSGPNYSPTAGKHPKTPLATTQNLHAMGHLEIVPERVQAVRTLVQLRGGIDELTLPYQRIVLTYLDTIVSTRLGVRPGWKWPAAIAESLQRTGEHILDQIAVELMQTLGSGFNGLQHEEMRQALLLMCEVTVALDHCHRGGSTAPSIWDVARVRVAVQHRLCSFDPISPDQTKSTEIQFELCRLSALIYSDMVLFPIPEHSSVKPPLLDDLGRILDKYRLDGLSLSGELAYERSSADSDLLAWCVLLATAASTSSRVFRPQYLKRLEQLIRLDQRLQHWEFYKNLVRRFLWWGYVLDPLAWEAFTALPWQDIANRNHGLPSLVVLNQAPGAQRPSSQITPGSAAAVGDDLGATSKTCAEGEHNLRTDENAPRNDLASVPHLSASQPDAAQAGGDAAGTASMVIDPKQEHSHGQAESEHYASGDVGSPYSLGSGGDSLQEFQDADLLQWVNVFFERLYSTLPIVDRLAMYKGLMLGRHKSDLEFASLTLALCSLALVQPVFKAECGSMPLRTERAVRMLSIAIKMRSISFGENMTFDGTVTSFLLFAAFFGLGFQKAAWLRLREAVECGRFIALHQAETYQDLGTEEKARRFRLFLLLSVTEREYALQWNYSIRFKGQNMVKMEEVYRQIEASSSAGSSNILVHDERDLCAMRALLQLMNLFDSVDEEVIPCWNKTCCSASERCSKFTVDRARKVYDAVTNAMTSLVDDPGESPLGIGRSPQPQIHRVYKSLLNDLQWAYCFVLQQWLLVRLWVSCLTHDLLDDSSELAFLRPSFSMTIAECVLEECQQLGQAVLEVHGVGMIERLHDIAMGLVMAAKLYVHPGTGRSMDRIDFILGRYFELLGRLRNGESRFMSALRKAYELVQ</sequence>
<feature type="compositionally biased region" description="Low complexity" evidence="2">
    <location>
        <begin position="626"/>
        <end position="640"/>
    </location>
</feature>
<evidence type="ECO:0000313" key="4">
    <source>
        <dbReference type="Proteomes" id="UP000054266"/>
    </source>
</evidence>
<reference evidence="3 4" key="1">
    <citation type="submission" date="2015-01" db="EMBL/GenBank/DDBJ databases">
        <title>The Genome Sequence of Capronia semiimmersa CBS27337.</title>
        <authorList>
            <consortium name="The Broad Institute Genomics Platform"/>
            <person name="Cuomo C."/>
            <person name="de Hoog S."/>
            <person name="Gorbushina A."/>
            <person name="Stielow B."/>
            <person name="Teixiera M."/>
            <person name="Abouelleil A."/>
            <person name="Chapman S.B."/>
            <person name="Priest M."/>
            <person name="Young S.K."/>
            <person name="Wortman J."/>
            <person name="Nusbaum C."/>
            <person name="Birren B."/>
        </authorList>
    </citation>
    <scope>NUCLEOTIDE SEQUENCE [LARGE SCALE GENOMIC DNA]</scope>
    <source>
        <strain evidence="3 4">CBS 27337</strain>
    </source>
</reference>
<evidence type="ECO:0000256" key="2">
    <source>
        <dbReference type="SAM" id="MobiDB-lite"/>
    </source>
</evidence>
<proteinExistence type="predicted"/>
<evidence type="ECO:0000313" key="3">
    <source>
        <dbReference type="EMBL" id="KIW65880.1"/>
    </source>
</evidence>
<organism evidence="3 4">
    <name type="scientific">Phialophora macrospora</name>
    <dbReference type="NCBI Taxonomy" id="1851006"/>
    <lineage>
        <taxon>Eukaryota</taxon>
        <taxon>Fungi</taxon>
        <taxon>Dikarya</taxon>
        <taxon>Ascomycota</taxon>
        <taxon>Pezizomycotina</taxon>
        <taxon>Eurotiomycetes</taxon>
        <taxon>Chaetothyriomycetidae</taxon>
        <taxon>Chaetothyriales</taxon>
        <taxon>Herpotrichiellaceae</taxon>
        <taxon>Phialophora</taxon>
    </lineage>
</organism>
<accession>A0A0D2FGI9</accession>
<dbReference type="HOGENOM" id="CLU_282129_0_0_1"/>
<keyword evidence="1" id="KW-0539">Nucleus</keyword>